<dbReference type="AlphaFoldDB" id="A0A5N6P5P2"/>
<organism evidence="1 2">
    <name type="scientific">Mikania micrantha</name>
    <name type="common">bitter vine</name>
    <dbReference type="NCBI Taxonomy" id="192012"/>
    <lineage>
        <taxon>Eukaryota</taxon>
        <taxon>Viridiplantae</taxon>
        <taxon>Streptophyta</taxon>
        <taxon>Embryophyta</taxon>
        <taxon>Tracheophyta</taxon>
        <taxon>Spermatophyta</taxon>
        <taxon>Magnoliopsida</taxon>
        <taxon>eudicotyledons</taxon>
        <taxon>Gunneridae</taxon>
        <taxon>Pentapetalae</taxon>
        <taxon>asterids</taxon>
        <taxon>campanulids</taxon>
        <taxon>Asterales</taxon>
        <taxon>Asteraceae</taxon>
        <taxon>Asteroideae</taxon>
        <taxon>Heliantheae alliance</taxon>
        <taxon>Eupatorieae</taxon>
        <taxon>Mikania</taxon>
    </lineage>
</organism>
<keyword evidence="2" id="KW-1185">Reference proteome</keyword>
<accession>A0A5N6P5P2</accession>
<proteinExistence type="predicted"/>
<protein>
    <submittedName>
        <fullName evidence="1">Uncharacterized protein</fullName>
    </submittedName>
</protein>
<reference evidence="1 2" key="1">
    <citation type="submission" date="2019-05" db="EMBL/GenBank/DDBJ databases">
        <title>Mikania micrantha, genome provides insights into the molecular mechanism of rapid growth.</title>
        <authorList>
            <person name="Liu B."/>
        </authorList>
    </citation>
    <scope>NUCLEOTIDE SEQUENCE [LARGE SCALE GENOMIC DNA]</scope>
    <source>
        <strain evidence="1">NLD-2019</strain>
        <tissue evidence="1">Leaf</tissue>
    </source>
</reference>
<sequence>MKSSCMNSDKKAVSLNRHTRRVPPRKTKWALAYREGFRNPIDILDSSRTAKDAQLSLHVPRRLPEFKIFEFFFVLRFRRIRNSVSSTVFADVHDFLHIIKSTEAEWKTILEQGGFPYYKVIKIPTILSIIESFME</sequence>
<dbReference type="OrthoDB" id="1606438at2759"/>
<dbReference type="EMBL" id="SZYD01000006">
    <property type="protein sequence ID" value="KAD5960966.1"/>
    <property type="molecule type" value="Genomic_DNA"/>
</dbReference>
<gene>
    <name evidence="1" type="ORF">E3N88_12439</name>
</gene>
<evidence type="ECO:0000313" key="2">
    <source>
        <dbReference type="Proteomes" id="UP000326396"/>
    </source>
</evidence>
<comment type="caution">
    <text evidence="1">The sequence shown here is derived from an EMBL/GenBank/DDBJ whole genome shotgun (WGS) entry which is preliminary data.</text>
</comment>
<evidence type="ECO:0000313" key="1">
    <source>
        <dbReference type="EMBL" id="KAD5960966.1"/>
    </source>
</evidence>
<name>A0A5N6P5P2_9ASTR</name>
<dbReference type="Proteomes" id="UP000326396">
    <property type="component" value="Linkage Group LG14"/>
</dbReference>